<reference evidence="1 2" key="1">
    <citation type="submission" date="2012-06" db="EMBL/GenBank/DDBJ databases">
        <title>Finished chromosome of genome of Crinalium epipsammum PCC 9333.</title>
        <authorList>
            <consortium name="US DOE Joint Genome Institute"/>
            <person name="Gugger M."/>
            <person name="Coursin T."/>
            <person name="Rippka R."/>
            <person name="Tandeau De Marsac N."/>
            <person name="Huntemann M."/>
            <person name="Wei C.-L."/>
            <person name="Han J."/>
            <person name="Detter J.C."/>
            <person name="Han C."/>
            <person name="Tapia R."/>
            <person name="Davenport K."/>
            <person name="Daligault H."/>
            <person name="Erkkila T."/>
            <person name="Gu W."/>
            <person name="Munk A.C.C."/>
            <person name="Teshima H."/>
            <person name="Xu Y."/>
            <person name="Chain P."/>
            <person name="Chen A."/>
            <person name="Krypides N."/>
            <person name="Mavromatis K."/>
            <person name="Markowitz V."/>
            <person name="Szeto E."/>
            <person name="Ivanova N."/>
            <person name="Mikhailova N."/>
            <person name="Ovchinnikova G."/>
            <person name="Pagani I."/>
            <person name="Pati A."/>
            <person name="Goodwin L."/>
            <person name="Peters L."/>
            <person name="Pitluck S."/>
            <person name="Woyke T."/>
            <person name="Kerfeld C."/>
        </authorList>
    </citation>
    <scope>NUCLEOTIDE SEQUENCE [LARGE SCALE GENOMIC DNA]</scope>
    <source>
        <strain evidence="1 2">PCC 9333</strain>
    </source>
</reference>
<proteinExistence type="predicted"/>
<dbReference type="PATRIC" id="fig|1173022.3.peg.5029"/>
<name>K9W6P3_9CYAN</name>
<keyword evidence="2" id="KW-1185">Reference proteome</keyword>
<organism evidence="1 2">
    <name type="scientific">Crinalium epipsammum PCC 9333</name>
    <dbReference type="NCBI Taxonomy" id="1173022"/>
    <lineage>
        <taxon>Bacteria</taxon>
        <taxon>Bacillati</taxon>
        <taxon>Cyanobacteriota</taxon>
        <taxon>Cyanophyceae</taxon>
        <taxon>Gomontiellales</taxon>
        <taxon>Gomontiellaceae</taxon>
        <taxon>Crinalium</taxon>
    </lineage>
</organism>
<dbReference type="RefSeq" id="WP_015205527.1">
    <property type="nucleotide sequence ID" value="NC_019753.1"/>
</dbReference>
<protein>
    <submittedName>
        <fullName evidence="1">Uncharacterized protein</fullName>
    </submittedName>
</protein>
<dbReference type="HOGENOM" id="CLU_192951_0_0_3"/>
<dbReference type="EMBL" id="CP003620">
    <property type="protein sequence ID" value="AFZ15437.1"/>
    <property type="molecule type" value="Genomic_DNA"/>
</dbReference>
<sequence length="86" mass="9886">MTTLVKQQKIYDEFIDFIAQGTTPEDVTKFQFSEATKEQIEDLVERAKTGELSTDDKSELEQLLVIEHIIRLAKAKAHKYLQSVSK</sequence>
<evidence type="ECO:0000313" key="1">
    <source>
        <dbReference type="EMBL" id="AFZ15437.1"/>
    </source>
</evidence>
<dbReference type="KEGG" id="cep:Cri9333_4658"/>
<accession>K9W6P3</accession>
<gene>
    <name evidence="1" type="ORF">Cri9333_4658</name>
</gene>
<evidence type="ECO:0000313" key="2">
    <source>
        <dbReference type="Proteomes" id="UP000010472"/>
    </source>
</evidence>
<dbReference type="AlphaFoldDB" id="K9W6P3"/>
<dbReference type="Proteomes" id="UP000010472">
    <property type="component" value="Chromosome"/>
</dbReference>
<dbReference type="OrthoDB" id="467192at2"/>
<dbReference type="eggNOG" id="ENOG5032WJW">
    <property type="taxonomic scope" value="Bacteria"/>
</dbReference>
<dbReference type="STRING" id="1173022.Cri9333_4658"/>